<dbReference type="EMBL" id="JBGBZA010000002">
    <property type="protein sequence ID" value="MEY9321652.1"/>
    <property type="molecule type" value="Genomic_DNA"/>
</dbReference>
<keyword evidence="1" id="KW-0812">Transmembrane</keyword>
<organism evidence="2 3">
    <name type="scientific">Bradyrhizobium elkanii</name>
    <dbReference type="NCBI Taxonomy" id="29448"/>
    <lineage>
        <taxon>Bacteria</taxon>
        <taxon>Pseudomonadati</taxon>
        <taxon>Pseudomonadota</taxon>
        <taxon>Alphaproteobacteria</taxon>
        <taxon>Hyphomicrobiales</taxon>
        <taxon>Nitrobacteraceae</taxon>
        <taxon>Bradyrhizobium</taxon>
    </lineage>
</organism>
<name>A0ABV4FDU4_BRAEL</name>
<accession>A0ABV4FDU4</accession>
<sequence length="65" mass="7060">MVRFTTWVERSVGPPETLGMIPEMKKLNAVPYVWAAALIAVAIWGVSGTPQTAHTSASTHLARVR</sequence>
<gene>
    <name evidence="2" type="ORF">ABIF29_008451</name>
</gene>
<comment type="caution">
    <text evidence="2">The sequence shown here is derived from an EMBL/GenBank/DDBJ whole genome shotgun (WGS) entry which is preliminary data.</text>
</comment>
<evidence type="ECO:0000313" key="3">
    <source>
        <dbReference type="Proteomes" id="UP001565471"/>
    </source>
</evidence>
<feature type="transmembrane region" description="Helical" evidence="1">
    <location>
        <begin position="29"/>
        <end position="47"/>
    </location>
</feature>
<proteinExistence type="predicted"/>
<keyword evidence="3" id="KW-1185">Reference proteome</keyword>
<evidence type="ECO:0000256" key="1">
    <source>
        <dbReference type="SAM" id="Phobius"/>
    </source>
</evidence>
<keyword evidence="1" id="KW-1133">Transmembrane helix</keyword>
<evidence type="ECO:0000313" key="2">
    <source>
        <dbReference type="EMBL" id="MEY9321652.1"/>
    </source>
</evidence>
<protein>
    <submittedName>
        <fullName evidence="2">Uncharacterized protein</fullName>
    </submittedName>
</protein>
<keyword evidence="1" id="KW-0472">Membrane</keyword>
<reference evidence="2 3" key="1">
    <citation type="submission" date="2024-07" db="EMBL/GenBank/DDBJ databases">
        <title>Genomic Encyclopedia of Type Strains, Phase V (KMG-V): Genome sequencing to study the core and pangenomes of soil and plant-associated prokaryotes.</title>
        <authorList>
            <person name="Whitman W."/>
        </authorList>
    </citation>
    <scope>NUCLEOTIDE SEQUENCE [LARGE SCALE GENOMIC DNA]</scope>
    <source>
        <strain evidence="2 3">USDA 415</strain>
    </source>
</reference>
<dbReference type="Proteomes" id="UP001565471">
    <property type="component" value="Unassembled WGS sequence"/>
</dbReference>